<dbReference type="Proteomes" id="UP001055337">
    <property type="component" value="Chromosome"/>
</dbReference>
<name>A0ABY3TMQ8_9MYCO</name>
<evidence type="ECO:0000256" key="7">
    <source>
        <dbReference type="ARBA" id="ARBA00023136"/>
    </source>
</evidence>
<evidence type="ECO:0000256" key="6">
    <source>
        <dbReference type="ARBA" id="ARBA00022989"/>
    </source>
</evidence>
<evidence type="ECO:0000256" key="2">
    <source>
        <dbReference type="ARBA" id="ARBA00004651"/>
    </source>
</evidence>
<dbReference type="PANTHER" id="PTHR42770">
    <property type="entry name" value="AMINO ACID TRANSPORTER-RELATED"/>
    <property type="match status" value="1"/>
</dbReference>
<dbReference type="Gene3D" id="1.20.1740.10">
    <property type="entry name" value="Amino acid/polyamine transporter I"/>
    <property type="match status" value="1"/>
</dbReference>
<comment type="subcellular location">
    <subcellularLocation>
        <location evidence="2">Cell membrane</location>
        <topology evidence="2">Multi-pass membrane protein</topology>
    </subcellularLocation>
</comment>
<organism evidence="9 10">
    <name type="scientific">Mycolicibacterium crocinum</name>
    <dbReference type="NCBI Taxonomy" id="388459"/>
    <lineage>
        <taxon>Bacteria</taxon>
        <taxon>Bacillati</taxon>
        <taxon>Actinomycetota</taxon>
        <taxon>Actinomycetes</taxon>
        <taxon>Mycobacteriales</taxon>
        <taxon>Mycobacteriaceae</taxon>
        <taxon>Mycolicibacterium</taxon>
    </lineage>
</organism>
<comment type="similarity">
    <text evidence="3">Belongs to the amino acid-polyamine-organocation (APC) superfamily.</text>
</comment>
<protein>
    <submittedName>
        <fullName evidence="9">APC family permease</fullName>
    </submittedName>
</protein>
<keyword evidence="5 8" id="KW-0812">Transmembrane</keyword>
<dbReference type="EMBL" id="CP092362">
    <property type="protein sequence ID" value="ULN42523.2"/>
    <property type="molecule type" value="Genomic_DNA"/>
</dbReference>
<evidence type="ECO:0000256" key="8">
    <source>
        <dbReference type="SAM" id="Phobius"/>
    </source>
</evidence>
<proteinExistence type="inferred from homology"/>
<evidence type="ECO:0000313" key="10">
    <source>
        <dbReference type="Proteomes" id="UP001055337"/>
    </source>
</evidence>
<feature type="transmembrane region" description="Helical" evidence="8">
    <location>
        <begin position="131"/>
        <end position="152"/>
    </location>
</feature>
<evidence type="ECO:0000256" key="5">
    <source>
        <dbReference type="ARBA" id="ARBA00022692"/>
    </source>
</evidence>
<keyword evidence="10" id="KW-1185">Reference proteome</keyword>
<feature type="transmembrane region" description="Helical" evidence="8">
    <location>
        <begin position="185"/>
        <end position="207"/>
    </location>
</feature>
<feature type="transmembrane region" description="Helical" evidence="8">
    <location>
        <begin position="404"/>
        <end position="421"/>
    </location>
</feature>
<keyword evidence="6 8" id="KW-1133">Transmembrane helix</keyword>
<dbReference type="PIRSF" id="PIRSF006060">
    <property type="entry name" value="AA_transporter"/>
    <property type="match status" value="1"/>
</dbReference>
<evidence type="ECO:0000256" key="1">
    <source>
        <dbReference type="ARBA" id="ARBA00002249"/>
    </source>
</evidence>
<feature type="transmembrane region" description="Helical" evidence="8">
    <location>
        <begin position="345"/>
        <end position="365"/>
    </location>
</feature>
<dbReference type="RefSeq" id="WP_262871743.1">
    <property type="nucleotide sequence ID" value="NZ_CP092362.2"/>
</dbReference>
<dbReference type="PANTHER" id="PTHR42770:SF11">
    <property type="entry name" value="INNER MEMBRANE TRANSPORT PROTEIN YBAT"/>
    <property type="match status" value="1"/>
</dbReference>
<feature type="transmembrane region" description="Helical" evidence="8">
    <location>
        <begin position="18"/>
        <end position="39"/>
    </location>
</feature>
<gene>
    <name evidence="9" type="ORF">MI149_05235</name>
</gene>
<feature type="transmembrane region" description="Helical" evidence="8">
    <location>
        <begin position="228"/>
        <end position="250"/>
    </location>
</feature>
<evidence type="ECO:0000256" key="4">
    <source>
        <dbReference type="ARBA" id="ARBA00022475"/>
    </source>
</evidence>
<comment type="function">
    <text evidence="1">Probable amino-acid or metabolite transport protein.</text>
</comment>
<feature type="transmembrane region" description="Helical" evidence="8">
    <location>
        <begin position="95"/>
        <end position="119"/>
    </location>
</feature>
<dbReference type="InterPro" id="IPR050367">
    <property type="entry name" value="APC_superfamily"/>
</dbReference>
<feature type="transmembrane region" description="Helical" evidence="8">
    <location>
        <begin position="159"/>
        <end position="179"/>
    </location>
</feature>
<feature type="transmembrane region" description="Helical" evidence="8">
    <location>
        <begin position="377"/>
        <end position="398"/>
    </location>
</feature>
<dbReference type="Pfam" id="PF13520">
    <property type="entry name" value="AA_permease_2"/>
    <property type="match status" value="1"/>
</dbReference>
<evidence type="ECO:0000256" key="3">
    <source>
        <dbReference type="ARBA" id="ARBA00009523"/>
    </source>
</evidence>
<sequence length="440" mass="45488">MSDAPSSRRRGQLGLSELVSIGIGGMVGGGIFSVLGLTVETARAGAYLSFVVGGVIAALTGRSYALLSVRIRSRGGTAVFLDKCFGTTIAGPLNLLLWLSYFVMLGLYAVAFGSYGAVLLGANPDGELRKILASAVVLGFTALNLAGAHIVGRAEAVLVYAKLAVLVVFCGVGLFFVSGDRVSPAHYGSVGVIAYAGALIFLAYEGFELIANAAEDARDPRRNLPRAFAISIGVVICLYVLVAFVAVGNLDAAQIDRDRDYALAAAARPFLGSAGFVLIGIAAVISTASAINATLYGTAKFTFLMARDGELPAALARPVWDRPVAGLLATAAGTLLVVNTVDIEGISLMGSSGFLVIFTAVNLSVLRLRCHRITKVLAVAGALACLGSFAALVVYTATTAVAELWVLGGFLFSVVIIEAVVQLRGRRVNHPASAVIDNDG</sequence>
<feature type="transmembrane region" description="Helical" evidence="8">
    <location>
        <begin position="45"/>
        <end position="65"/>
    </location>
</feature>
<accession>A0ABY3TMQ8</accession>
<dbReference type="InterPro" id="IPR002293">
    <property type="entry name" value="AA/rel_permease1"/>
</dbReference>
<keyword evidence="7 8" id="KW-0472">Membrane</keyword>
<reference evidence="9" key="1">
    <citation type="submission" date="2022-08" db="EMBL/GenBank/DDBJ databases">
        <title>Whole genome sequencing of non-tuberculosis mycobacteria type-strains.</title>
        <authorList>
            <person name="Igarashi Y."/>
            <person name="Osugi A."/>
            <person name="Mitarai S."/>
        </authorList>
    </citation>
    <scope>NUCLEOTIDE SEQUENCE</scope>
    <source>
        <strain evidence="9">JCM 16369</strain>
    </source>
</reference>
<evidence type="ECO:0000313" key="9">
    <source>
        <dbReference type="EMBL" id="ULN42523.2"/>
    </source>
</evidence>
<feature type="transmembrane region" description="Helical" evidence="8">
    <location>
        <begin position="270"/>
        <end position="298"/>
    </location>
</feature>
<keyword evidence="4" id="KW-1003">Cell membrane</keyword>